<keyword evidence="3" id="KW-1185">Reference proteome</keyword>
<protein>
    <submittedName>
        <fullName evidence="2">Nuclear transport factor 2 family protein</fullName>
    </submittedName>
</protein>
<proteinExistence type="predicted"/>
<evidence type="ECO:0000259" key="1">
    <source>
        <dbReference type="Pfam" id="PF14534"/>
    </source>
</evidence>
<gene>
    <name evidence="2" type="ORF">ACCI49_21675</name>
</gene>
<dbReference type="InterPro" id="IPR027843">
    <property type="entry name" value="DUF4440"/>
</dbReference>
<dbReference type="SUPFAM" id="SSF54427">
    <property type="entry name" value="NTF2-like"/>
    <property type="match status" value="1"/>
</dbReference>
<comment type="caution">
    <text evidence="2">The sequence shown here is derived from an EMBL/GenBank/DDBJ whole genome shotgun (WGS) entry which is preliminary data.</text>
</comment>
<evidence type="ECO:0000313" key="3">
    <source>
        <dbReference type="Proteomes" id="UP001569428"/>
    </source>
</evidence>
<organism evidence="2 3">
    <name type="scientific">Microbulbifer epialgicus</name>
    <dbReference type="NCBI Taxonomy" id="393907"/>
    <lineage>
        <taxon>Bacteria</taxon>
        <taxon>Pseudomonadati</taxon>
        <taxon>Pseudomonadota</taxon>
        <taxon>Gammaproteobacteria</taxon>
        <taxon>Cellvibrionales</taxon>
        <taxon>Microbulbiferaceae</taxon>
        <taxon>Microbulbifer</taxon>
    </lineage>
</organism>
<dbReference type="InterPro" id="IPR032710">
    <property type="entry name" value="NTF2-like_dom_sf"/>
</dbReference>
<dbReference type="Pfam" id="PF14534">
    <property type="entry name" value="DUF4440"/>
    <property type="match status" value="1"/>
</dbReference>
<sequence length="105" mass="11875">MHIQLASKVQKAEVKLMEAKLKSDVHILSEILADDLILTNHLGVRLTKRDDLMLYESGRLNIKAMNYSEYEMQIFGGAAVVVARVQIDGYYDGEPTGGDFRFTRL</sequence>
<reference evidence="2 3" key="1">
    <citation type="submission" date="2024-08" db="EMBL/GenBank/DDBJ databases">
        <authorList>
            <person name="Ishaq N."/>
        </authorList>
    </citation>
    <scope>NUCLEOTIDE SEQUENCE [LARGE SCALE GENOMIC DNA]</scope>
    <source>
        <strain evidence="2 3">DSM 18651</strain>
    </source>
</reference>
<accession>A0ABV4P6G3</accession>
<name>A0ABV4P6G3_9GAMM</name>
<feature type="domain" description="DUF4440" evidence="1">
    <location>
        <begin position="10"/>
        <end position="104"/>
    </location>
</feature>
<dbReference type="Gene3D" id="3.10.450.50">
    <property type="match status" value="1"/>
</dbReference>
<dbReference type="EMBL" id="JBGMEK010000101">
    <property type="protein sequence ID" value="MFA0813508.1"/>
    <property type="molecule type" value="Genomic_DNA"/>
</dbReference>
<dbReference type="RefSeq" id="WP_371841322.1">
    <property type="nucleotide sequence ID" value="NZ_JBGMEK010000101.1"/>
</dbReference>
<evidence type="ECO:0000313" key="2">
    <source>
        <dbReference type="EMBL" id="MFA0813508.1"/>
    </source>
</evidence>
<dbReference type="Proteomes" id="UP001569428">
    <property type="component" value="Unassembled WGS sequence"/>
</dbReference>